<evidence type="ECO:0000256" key="8">
    <source>
        <dbReference type="PIRSR" id="PIRSR604808-3"/>
    </source>
</evidence>
<evidence type="ECO:0000256" key="7">
    <source>
        <dbReference type="PIRSR" id="PIRSR604808-2"/>
    </source>
</evidence>
<proteinExistence type="inferred from homology"/>
<dbReference type="GO" id="GO:0005634">
    <property type="term" value="C:nucleus"/>
    <property type="evidence" value="ECO:0007669"/>
    <property type="project" value="TreeGrafter"/>
</dbReference>
<organism evidence="10 11">
    <name type="scientific">Holothuria leucospilota</name>
    <name type="common">Black long sea cucumber</name>
    <name type="synonym">Mertensiothuria leucospilota</name>
    <dbReference type="NCBI Taxonomy" id="206669"/>
    <lineage>
        <taxon>Eukaryota</taxon>
        <taxon>Metazoa</taxon>
        <taxon>Echinodermata</taxon>
        <taxon>Eleutherozoa</taxon>
        <taxon>Echinozoa</taxon>
        <taxon>Holothuroidea</taxon>
        <taxon>Aspidochirotacea</taxon>
        <taxon>Aspidochirotida</taxon>
        <taxon>Holothuriidae</taxon>
        <taxon>Holothuria</taxon>
    </lineage>
</organism>
<feature type="domain" description="Endonuclease/exonuclease/phosphatase" evidence="9">
    <location>
        <begin position="2"/>
        <end position="219"/>
    </location>
</feature>
<dbReference type="PANTHER" id="PTHR22748:SF4">
    <property type="entry name" value="DNA-(APURINIC OR APYRIMIDINIC SITE) ENDONUCLEASE 2"/>
    <property type="match status" value="1"/>
</dbReference>
<dbReference type="GO" id="GO:0008311">
    <property type="term" value="F:double-stranded DNA 3'-5' DNA exonuclease activity"/>
    <property type="evidence" value="ECO:0007669"/>
    <property type="project" value="UniProtKB-EC"/>
</dbReference>
<evidence type="ECO:0000313" key="10">
    <source>
        <dbReference type="EMBL" id="KAJ8018444.1"/>
    </source>
</evidence>
<feature type="binding site" evidence="7">
    <location>
        <position position="31"/>
    </location>
    <ligand>
        <name>Mg(2+)</name>
        <dbReference type="ChEBI" id="CHEBI:18420"/>
        <label>1</label>
    </ligand>
</feature>
<sequence>MNVNGLRDKTKCSRITQWCKIVNADIIFLQELFLSTPEDFSFFKKQWGGRVFYSPSLSNHSGGVAIIFSSRVDFKVSQVKHDNFGRCISLCCSVNGSPLKLCNVHAPNPPAERTKFIENLYAYTRWSSPVVLGGDFNCVTNNIDRCSTTQNNSAFVGSTELNRFVAEYLLVDCYGRMHPSSPGHTWSCLNSSSRIDRIYLPREFKITKATSTPFPFSDHNPVIVDFQLPCTPKSKGKGYWKYNVSLNDSDEFCTDLRMNYQLWSSLKEGFYSKLDWWENIKVRIKDLAIRHSVKLARIKRVHSKDLQDRCLHANSEEIERIVNNDIEGACIRSRVKYLEDGDKPSACFFKMEHDQARCKTIQSVRDQNGIVCDKVDDILRIFQDFYKDLYSEQASLNEKAQEMFINSLHKRLGEEEKNSLEQPMTLLDIWNVVSVSAKNKSPGSDGLPYEFYRTFF</sequence>
<dbReference type="InterPro" id="IPR004808">
    <property type="entry name" value="AP_endonuc_1"/>
</dbReference>
<dbReference type="SUPFAM" id="SSF56219">
    <property type="entry name" value="DNase I-like"/>
    <property type="match status" value="1"/>
</dbReference>
<evidence type="ECO:0000256" key="3">
    <source>
        <dbReference type="ARBA" id="ARBA00012115"/>
    </source>
</evidence>
<dbReference type="GO" id="GO:0003906">
    <property type="term" value="F:DNA-(apurinic or apyrimidinic site) endonuclease activity"/>
    <property type="evidence" value="ECO:0007669"/>
    <property type="project" value="TreeGrafter"/>
</dbReference>
<comment type="catalytic activity">
    <reaction evidence="1">
        <text>Exonucleolytic cleavage in the 3'- to 5'-direction to yield nucleoside 5'-phosphates.</text>
        <dbReference type="EC" id="3.1.11.2"/>
    </reaction>
</comment>
<dbReference type="OrthoDB" id="8961218at2759"/>
<dbReference type="GO" id="GO:0006284">
    <property type="term" value="P:base-excision repair"/>
    <property type="evidence" value="ECO:0007669"/>
    <property type="project" value="TreeGrafter"/>
</dbReference>
<keyword evidence="5" id="KW-0378">Hydrolase</keyword>
<feature type="binding site" evidence="7">
    <location>
        <position position="135"/>
    </location>
    <ligand>
        <name>Mg(2+)</name>
        <dbReference type="ChEBI" id="CHEBI:18420"/>
        <label>1</label>
    </ligand>
</feature>
<feature type="binding site" evidence="7">
    <location>
        <position position="218"/>
    </location>
    <ligand>
        <name>Mg(2+)</name>
        <dbReference type="ChEBI" id="CHEBI:18420"/>
        <label>1</label>
    </ligand>
</feature>
<accession>A0A9Q0YBG5</accession>
<comment type="cofactor">
    <cofactor evidence="7">
        <name>Mg(2+)</name>
        <dbReference type="ChEBI" id="CHEBI:18420"/>
    </cofactor>
    <cofactor evidence="7">
        <name>Mn(2+)</name>
        <dbReference type="ChEBI" id="CHEBI:29035"/>
    </cofactor>
    <text evidence="7">Probably binds two magnesium or manganese ions per subunit.</text>
</comment>
<dbReference type="AlphaFoldDB" id="A0A9Q0YBG5"/>
<dbReference type="EMBL" id="JAIZAY010000363">
    <property type="protein sequence ID" value="KAJ8018444.1"/>
    <property type="molecule type" value="Genomic_DNA"/>
</dbReference>
<evidence type="ECO:0000256" key="4">
    <source>
        <dbReference type="ARBA" id="ARBA00022723"/>
    </source>
</evidence>
<evidence type="ECO:0000313" key="11">
    <source>
        <dbReference type="Proteomes" id="UP001152320"/>
    </source>
</evidence>
<evidence type="ECO:0000259" key="9">
    <source>
        <dbReference type="Pfam" id="PF03372"/>
    </source>
</evidence>
<feature type="binding site" evidence="7">
    <location>
        <position position="2"/>
    </location>
    <ligand>
        <name>Mg(2+)</name>
        <dbReference type="ChEBI" id="CHEBI:18420"/>
        <label>1</label>
    </ligand>
</feature>
<keyword evidence="6 7" id="KW-0460">Magnesium</keyword>
<evidence type="ECO:0000256" key="1">
    <source>
        <dbReference type="ARBA" id="ARBA00000493"/>
    </source>
</evidence>
<dbReference type="InterPro" id="IPR005135">
    <property type="entry name" value="Endo/exonuclease/phosphatase"/>
</dbReference>
<gene>
    <name evidence="10" type="ORF">HOLleu_43568</name>
</gene>
<feature type="site" description="Important for catalytic activity" evidence="8">
    <location>
        <position position="196"/>
    </location>
</feature>
<feature type="site" description="Transition state stabilizer" evidence="8">
    <location>
        <position position="137"/>
    </location>
</feature>
<dbReference type="GO" id="GO:0008081">
    <property type="term" value="F:phosphoric diester hydrolase activity"/>
    <property type="evidence" value="ECO:0007669"/>
    <property type="project" value="TreeGrafter"/>
</dbReference>
<dbReference type="InterPro" id="IPR036691">
    <property type="entry name" value="Endo/exonu/phosph_ase_sf"/>
</dbReference>
<reference evidence="10" key="1">
    <citation type="submission" date="2021-10" db="EMBL/GenBank/DDBJ databases">
        <title>Tropical sea cucumber genome reveals ecological adaptation and Cuvierian tubules defense mechanism.</title>
        <authorList>
            <person name="Chen T."/>
        </authorList>
    </citation>
    <scope>NUCLEOTIDE SEQUENCE</scope>
    <source>
        <strain evidence="10">Nanhai2018</strain>
        <tissue evidence="10">Muscle</tissue>
    </source>
</reference>
<dbReference type="CDD" id="cd09076">
    <property type="entry name" value="L1-EN"/>
    <property type="match status" value="1"/>
</dbReference>
<feature type="binding site" evidence="7">
    <location>
        <position position="137"/>
    </location>
    <ligand>
        <name>Mg(2+)</name>
        <dbReference type="ChEBI" id="CHEBI:18420"/>
        <label>1</label>
    </ligand>
</feature>
<dbReference type="Gene3D" id="3.60.10.10">
    <property type="entry name" value="Endonuclease/exonuclease/phosphatase"/>
    <property type="match status" value="1"/>
</dbReference>
<feature type="binding site" evidence="7">
    <location>
        <position position="219"/>
    </location>
    <ligand>
        <name>Mg(2+)</name>
        <dbReference type="ChEBI" id="CHEBI:18420"/>
        <label>1</label>
    </ligand>
</feature>
<keyword evidence="11" id="KW-1185">Reference proteome</keyword>
<evidence type="ECO:0000256" key="6">
    <source>
        <dbReference type="ARBA" id="ARBA00022842"/>
    </source>
</evidence>
<dbReference type="Pfam" id="PF03372">
    <property type="entry name" value="Exo_endo_phos"/>
    <property type="match status" value="1"/>
</dbReference>
<dbReference type="GO" id="GO:0046872">
    <property type="term" value="F:metal ion binding"/>
    <property type="evidence" value="ECO:0007669"/>
    <property type="project" value="UniProtKB-KW"/>
</dbReference>
<feature type="site" description="Interaction with DNA substrate" evidence="8">
    <location>
        <position position="219"/>
    </location>
</feature>
<comment type="similarity">
    <text evidence="2">Belongs to the DNA repair enzymes AP/ExoA family.</text>
</comment>
<dbReference type="Proteomes" id="UP001152320">
    <property type="component" value="Unassembled WGS sequence"/>
</dbReference>
<dbReference type="PANTHER" id="PTHR22748">
    <property type="entry name" value="AP ENDONUCLEASE"/>
    <property type="match status" value="1"/>
</dbReference>
<protein>
    <recommendedName>
        <fullName evidence="3">exodeoxyribonuclease III</fullName>
        <ecNumber evidence="3">3.1.11.2</ecNumber>
    </recommendedName>
</protein>
<dbReference type="EC" id="3.1.11.2" evidence="3"/>
<name>A0A9Q0YBG5_HOLLE</name>
<evidence type="ECO:0000256" key="5">
    <source>
        <dbReference type="ARBA" id="ARBA00022801"/>
    </source>
</evidence>
<evidence type="ECO:0000256" key="2">
    <source>
        <dbReference type="ARBA" id="ARBA00007092"/>
    </source>
</evidence>
<comment type="caution">
    <text evidence="10">The sequence shown here is derived from an EMBL/GenBank/DDBJ whole genome shotgun (WGS) entry which is preliminary data.</text>
</comment>
<keyword evidence="4 7" id="KW-0479">Metal-binding</keyword>
<keyword evidence="7" id="KW-0464">Manganese</keyword>